<keyword evidence="3" id="KW-1185">Reference proteome</keyword>
<accession>A0A556MSM2</accession>
<gene>
    <name evidence="2" type="ORF">FO440_01435</name>
</gene>
<dbReference type="AlphaFoldDB" id="A0A556MSM2"/>
<keyword evidence="1" id="KW-0732">Signal</keyword>
<sequence length="262" mass="27074">MKIKANLIITVLAGVAFTFSACKKSSNSKPATTTLTPKEVSSQVALNITQTLSTSFGSFNLSDGWGSLSTLGLVKNQNGLQVNSNGNELCGTTSETPLDYSEDSGGTSVKMSGNMKFAFTCTNGVLSGYGFVDDLTIAESTSTFSLNYKINENMTITAVTPSSKTTSIVLAGTIGYGGTYNYSSGSNKGSATQNFAYTYHAVTIDSNGVIASGSADFNTSGSGTTGTWNYSGTITFLGNGSAKIIINNATYTVNLLTGEVSG</sequence>
<reference evidence="2 3" key="1">
    <citation type="submission" date="2019-07" db="EMBL/GenBank/DDBJ databases">
        <authorList>
            <person name="Huq M.A."/>
        </authorList>
    </citation>
    <scope>NUCLEOTIDE SEQUENCE [LARGE SCALE GENOMIC DNA]</scope>
    <source>
        <strain evidence="2 3">MAH-19</strain>
    </source>
</reference>
<name>A0A556MSM2_9SPHI</name>
<protein>
    <submittedName>
        <fullName evidence="2">Uncharacterized protein</fullName>
    </submittedName>
</protein>
<comment type="caution">
    <text evidence="2">The sequence shown here is derived from an EMBL/GenBank/DDBJ whole genome shotgun (WGS) entry which is preliminary data.</text>
</comment>
<dbReference type="Proteomes" id="UP000318733">
    <property type="component" value="Unassembled WGS sequence"/>
</dbReference>
<proteinExistence type="predicted"/>
<evidence type="ECO:0000313" key="3">
    <source>
        <dbReference type="Proteomes" id="UP000318733"/>
    </source>
</evidence>
<dbReference type="PROSITE" id="PS51257">
    <property type="entry name" value="PROKAR_LIPOPROTEIN"/>
    <property type="match status" value="1"/>
</dbReference>
<feature type="signal peptide" evidence="1">
    <location>
        <begin position="1"/>
        <end position="20"/>
    </location>
</feature>
<organism evidence="2 3">
    <name type="scientific">Mucilaginibacter corticis</name>
    <dbReference type="NCBI Taxonomy" id="2597670"/>
    <lineage>
        <taxon>Bacteria</taxon>
        <taxon>Pseudomonadati</taxon>
        <taxon>Bacteroidota</taxon>
        <taxon>Sphingobacteriia</taxon>
        <taxon>Sphingobacteriales</taxon>
        <taxon>Sphingobacteriaceae</taxon>
        <taxon>Mucilaginibacter</taxon>
    </lineage>
</organism>
<dbReference type="OrthoDB" id="797125at2"/>
<evidence type="ECO:0000256" key="1">
    <source>
        <dbReference type="SAM" id="SignalP"/>
    </source>
</evidence>
<dbReference type="RefSeq" id="WP_144246447.1">
    <property type="nucleotide sequence ID" value="NZ_VLPK01000001.1"/>
</dbReference>
<feature type="chain" id="PRO_5022223637" evidence="1">
    <location>
        <begin position="21"/>
        <end position="262"/>
    </location>
</feature>
<evidence type="ECO:0000313" key="2">
    <source>
        <dbReference type="EMBL" id="TSJ42877.1"/>
    </source>
</evidence>
<dbReference type="EMBL" id="VLPK01000001">
    <property type="protein sequence ID" value="TSJ42877.1"/>
    <property type="molecule type" value="Genomic_DNA"/>
</dbReference>